<accession>A0A956RP84</accession>
<comment type="caution">
    <text evidence="3">The sequence shown here is derived from an EMBL/GenBank/DDBJ whole genome shotgun (WGS) entry which is preliminary data.</text>
</comment>
<evidence type="ECO:0000259" key="2">
    <source>
        <dbReference type="PROSITE" id="PS51352"/>
    </source>
</evidence>
<dbReference type="CDD" id="cd02947">
    <property type="entry name" value="TRX_family"/>
    <property type="match status" value="1"/>
</dbReference>
<reference evidence="3" key="2">
    <citation type="journal article" date="2021" name="Microbiome">
        <title>Successional dynamics and alternative stable states in a saline activated sludge microbial community over 9 years.</title>
        <authorList>
            <person name="Wang Y."/>
            <person name="Ye J."/>
            <person name="Ju F."/>
            <person name="Liu L."/>
            <person name="Boyd J.A."/>
            <person name="Deng Y."/>
            <person name="Parks D.H."/>
            <person name="Jiang X."/>
            <person name="Yin X."/>
            <person name="Woodcroft B.J."/>
            <person name="Tyson G.W."/>
            <person name="Hugenholtz P."/>
            <person name="Polz M.F."/>
            <person name="Zhang T."/>
        </authorList>
    </citation>
    <scope>NUCLEOTIDE SEQUENCE</scope>
    <source>
        <strain evidence="3">HKST-UBA01</strain>
    </source>
</reference>
<feature type="domain" description="Thioredoxin" evidence="2">
    <location>
        <begin position="103"/>
        <end position="268"/>
    </location>
</feature>
<sequence>MSRRFGLVGAFVAALSLSLPTSAVWAAGDEAEGWDETAGVQLMVGEALDPGASIFDSPDYQHTLVVPSEGDAAYLLALKTQSVTAIPRTAIAWDEEHRPLPDVSAGEELGLFINNEGVMTFDGEVESYHVQPEPPLVGDISFEKLLEAKPDYVIASKKYTPDAAAVAALSKVATETQIEVFFGSWCSHCKHWVPPLIRVVEDASNPHFHISVHAMSEDQSQPADSIRKYDVSKTPTIVVVQNGQELGRIEEEPLISMEADLVRMLKAK</sequence>
<dbReference type="Proteomes" id="UP000697710">
    <property type="component" value="Unassembled WGS sequence"/>
</dbReference>
<evidence type="ECO:0000313" key="3">
    <source>
        <dbReference type="EMBL" id="MCA9727903.1"/>
    </source>
</evidence>
<dbReference type="AlphaFoldDB" id="A0A956RP84"/>
<evidence type="ECO:0000313" key="4">
    <source>
        <dbReference type="Proteomes" id="UP000697710"/>
    </source>
</evidence>
<organism evidence="3 4">
    <name type="scientific">Eiseniibacteriota bacterium</name>
    <dbReference type="NCBI Taxonomy" id="2212470"/>
    <lineage>
        <taxon>Bacteria</taxon>
        <taxon>Candidatus Eiseniibacteriota</taxon>
    </lineage>
</organism>
<proteinExistence type="predicted"/>
<dbReference type="SUPFAM" id="SSF52833">
    <property type="entry name" value="Thioredoxin-like"/>
    <property type="match status" value="1"/>
</dbReference>
<feature type="signal peptide" evidence="1">
    <location>
        <begin position="1"/>
        <end position="26"/>
    </location>
</feature>
<dbReference type="InterPro" id="IPR013766">
    <property type="entry name" value="Thioredoxin_domain"/>
</dbReference>
<gene>
    <name evidence="3" type="ORF">KC729_09495</name>
</gene>
<keyword evidence="1" id="KW-0732">Signal</keyword>
<dbReference type="Gene3D" id="3.40.30.10">
    <property type="entry name" value="Glutaredoxin"/>
    <property type="match status" value="1"/>
</dbReference>
<dbReference type="Pfam" id="PF00085">
    <property type="entry name" value="Thioredoxin"/>
    <property type="match status" value="1"/>
</dbReference>
<reference evidence="3" key="1">
    <citation type="submission" date="2020-04" db="EMBL/GenBank/DDBJ databases">
        <authorList>
            <person name="Zhang T."/>
        </authorList>
    </citation>
    <scope>NUCLEOTIDE SEQUENCE</scope>
    <source>
        <strain evidence="3">HKST-UBA01</strain>
    </source>
</reference>
<evidence type="ECO:0000256" key="1">
    <source>
        <dbReference type="SAM" id="SignalP"/>
    </source>
</evidence>
<dbReference type="EMBL" id="JAGQHR010000257">
    <property type="protein sequence ID" value="MCA9727903.1"/>
    <property type="molecule type" value="Genomic_DNA"/>
</dbReference>
<dbReference type="PROSITE" id="PS51352">
    <property type="entry name" value="THIOREDOXIN_2"/>
    <property type="match status" value="1"/>
</dbReference>
<name>A0A956RP84_UNCEI</name>
<protein>
    <submittedName>
        <fullName evidence="3">Thioredoxin family protein</fullName>
    </submittedName>
</protein>
<dbReference type="InterPro" id="IPR036249">
    <property type="entry name" value="Thioredoxin-like_sf"/>
</dbReference>
<feature type="chain" id="PRO_5037212788" evidence="1">
    <location>
        <begin position="27"/>
        <end position="268"/>
    </location>
</feature>